<protein>
    <recommendedName>
        <fullName evidence="3">ParB domain protein nuclease</fullName>
    </recommendedName>
</protein>
<keyword evidence="2" id="KW-1185">Reference proteome</keyword>
<dbReference type="InterPro" id="IPR036086">
    <property type="entry name" value="ParB/Sulfiredoxin_sf"/>
</dbReference>
<dbReference type="HOGENOM" id="CLU_132130_0_0_9"/>
<reference evidence="1 2" key="1">
    <citation type="journal article" date="2009" name="PLoS ONE">
        <title>Genome analysis of the anaerobic thermohalophilic bacterium Halothermothrix orenii.</title>
        <authorList>
            <person name="Mavromatis K."/>
            <person name="Ivanova N."/>
            <person name="Anderson I."/>
            <person name="Lykidis A."/>
            <person name="Hooper S.D."/>
            <person name="Sun H."/>
            <person name="Kunin V."/>
            <person name="Lapidus A."/>
            <person name="Hugenholtz P."/>
            <person name="Patel B."/>
            <person name="Kyrpides N.C."/>
        </authorList>
    </citation>
    <scope>NUCLEOTIDE SEQUENCE [LARGE SCALE GENOMIC DNA]</scope>
    <source>
        <strain evidence="2">H 168 / OCM 544 / DSM 9562</strain>
    </source>
</reference>
<dbReference type="AlphaFoldDB" id="B8D043"/>
<gene>
    <name evidence="1" type="ordered locus">Hore_00360</name>
</gene>
<organism evidence="1 2">
    <name type="scientific">Halothermothrix orenii (strain H 168 / OCM 544 / DSM 9562)</name>
    <dbReference type="NCBI Taxonomy" id="373903"/>
    <lineage>
        <taxon>Bacteria</taxon>
        <taxon>Bacillati</taxon>
        <taxon>Bacillota</taxon>
        <taxon>Clostridia</taxon>
        <taxon>Halanaerobiales</taxon>
        <taxon>Halothermotrichaceae</taxon>
        <taxon>Halothermothrix</taxon>
    </lineage>
</organism>
<dbReference type="KEGG" id="hor:Hore_00360"/>
<dbReference type="RefSeq" id="WP_012634996.1">
    <property type="nucleotide sequence ID" value="NC_011899.1"/>
</dbReference>
<dbReference type="EMBL" id="CP001098">
    <property type="protein sequence ID" value="ACL68797.1"/>
    <property type="molecule type" value="Genomic_DNA"/>
</dbReference>
<dbReference type="OrthoDB" id="1848647at2"/>
<name>B8D043_HALOH</name>
<dbReference type="eggNOG" id="ENOG50332JU">
    <property type="taxonomic scope" value="Bacteria"/>
</dbReference>
<evidence type="ECO:0008006" key="3">
    <source>
        <dbReference type="Google" id="ProtNLM"/>
    </source>
</evidence>
<evidence type="ECO:0000313" key="2">
    <source>
        <dbReference type="Proteomes" id="UP000000719"/>
    </source>
</evidence>
<dbReference type="Proteomes" id="UP000000719">
    <property type="component" value="Chromosome"/>
</dbReference>
<proteinExistence type="predicted"/>
<sequence>MNIFIKDILSIQPSQLYINKEKLGRVNKYLDSVNIEDINPLPIKKIGNNIFFTDGHTRAYALYKRGIRKIKVYWDKDDLDWDFYLNCVCLCKEEKIYSIKDLEDKIVDPEDYFELWIKRCEKMYDDLKASSN</sequence>
<dbReference type="SUPFAM" id="SSF110849">
    <property type="entry name" value="ParB/Sulfiredoxin"/>
    <property type="match status" value="1"/>
</dbReference>
<accession>B8D043</accession>
<evidence type="ECO:0000313" key="1">
    <source>
        <dbReference type="EMBL" id="ACL68797.1"/>
    </source>
</evidence>